<keyword evidence="4" id="KW-0812">Transmembrane</keyword>
<dbReference type="AlphaFoldDB" id="A0A1H3PAR6"/>
<keyword evidence="1" id="KW-0597">Phosphoprotein</keyword>
<keyword evidence="7" id="KW-1185">Reference proteome</keyword>
<evidence type="ECO:0000256" key="2">
    <source>
        <dbReference type="ARBA" id="ARBA00022777"/>
    </source>
</evidence>
<dbReference type="OrthoDB" id="1791938at2"/>
<evidence type="ECO:0000256" key="3">
    <source>
        <dbReference type="ARBA" id="ARBA00023012"/>
    </source>
</evidence>
<keyword evidence="4" id="KW-0472">Membrane</keyword>
<gene>
    <name evidence="6" type="ORF">SAMN05192546_106104</name>
</gene>
<feature type="transmembrane region" description="Helical" evidence="4">
    <location>
        <begin position="83"/>
        <end position="100"/>
    </location>
</feature>
<keyword evidence="3" id="KW-0902">Two-component regulatory system</keyword>
<dbReference type="InterPro" id="IPR036890">
    <property type="entry name" value="HATPase_C_sf"/>
</dbReference>
<protein>
    <submittedName>
        <fullName evidence="6">Two-component system, sensor histidine kinase YcbA</fullName>
    </submittedName>
</protein>
<organism evidence="6 7">
    <name type="scientific">Tindallia californiensis</name>
    <dbReference type="NCBI Taxonomy" id="159292"/>
    <lineage>
        <taxon>Bacteria</taxon>
        <taxon>Bacillati</taxon>
        <taxon>Bacillota</taxon>
        <taxon>Clostridia</taxon>
        <taxon>Peptostreptococcales</taxon>
        <taxon>Tindalliaceae</taxon>
        <taxon>Tindallia</taxon>
    </lineage>
</organism>
<dbReference type="CDD" id="cd00075">
    <property type="entry name" value="HATPase"/>
    <property type="match status" value="1"/>
</dbReference>
<reference evidence="6 7" key="1">
    <citation type="submission" date="2016-10" db="EMBL/GenBank/DDBJ databases">
        <authorList>
            <person name="de Groot N.N."/>
        </authorList>
    </citation>
    <scope>NUCLEOTIDE SEQUENCE [LARGE SCALE GENOMIC DNA]</scope>
    <source>
        <strain evidence="6 7">APO</strain>
    </source>
</reference>
<evidence type="ECO:0000313" key="7">
    <source>
        <dbReference type="Proteomes" id="UP000199230"/>
    </source>
</evidence>
<dbReference type="PANTHER" id="PTHR43547">
    <property type="entry name" value="TWO-COMPONENT HISTIDINE KINASE"/>
    <property type="match status" value="1"/>
</dbReference>
<dbReference type="PROSITE" id="PS50109">
    <property type="entry name" value="HIS_KIN"/>
    <property type="match status" value="1"/>
</dbReference>
<dbReference type="SUPFAM" id="SSF55874">
    <property type="entry name" value="ATPase domain of HSP90 chaperone/DNA topoisomerase II/histidine kinase"/>
    <property type="match status" value="1"/>
</dbReference>
<name>A0A1H3PAR6_9FIRM</name>
<dbReference type="Pfam" id="PF02518">
    <property type="entry name" value="HATPase_c"/>
    <property type="match status" value="1"/>
</dbReference>
<accession>A0A1H3PAR6</accession>
<evidence type="ECO:0000259" key="5">
    <source>
        <dbReference type="PROSITE" id="PS50109"/>
    </source>
</evidence>
<dbReference type="Gene3D" id="3.30.565.10">
    <property type="entry name" value="Histidine kinase-like ATPase, C-terminal domain"/>
    <property type="match status" value="1"/>
</dbReference>
<dbReference type="SMART" id="SM00387">
    <property type="entry name" value="HATPase_c"/>
    <property type="match status" value="1"/>
</dbReference>
<dbReference type="InterPro" id="IPR003594">
    <property type="entry name" value="HATPase_dom"/>
</dbReference>
<dbReference type="STRING" id="159292.SAMN05192546_106104"/>
<keyword evidence="2 6" id="KW-0418">Kinase</keyword>
<sequence>MKQMVKQMVKQMKQLGLVALLIGIASQFYLNFYITNFHFSFAAILFPVIIYLYDEINPFYVGVASSLSFFLFRLMAGQQMMDLFPEMTFYLLYGGIFFLAKKVQKPQNMEELFLLVLFSDFFGNVWEVYLRIGSKFFTENLFVLRGLLLAALIRASIAMIIIIAHKHYRMFLIREEHEERYKKLLWFTARLKTEVYWMEKNMDHIEKVMSRTYQLFTNISEEKERENWKNQALDICKNIHEIKKEYDVVVRGVESVLENQMVDPGIHFHELIQILKESMEVQIQETKKNITLHFRYQEDFYTKQHYYLMSVLRNLITNAMEAIPKQGNILVTHYKTDNDHCFMVQDNGVGIVEEDRPHIFNPGFSSKIDYQTGEVNRGLGLSLVNNIVVDGLKGRIRVHSKENKETCFEVFIPVGQLEGDENENISVG</sequence>
<evidence type="ECO:0000256" key="1">
    <source>
        <dbReference type="ARBA" id="ARBA00022553"/>
    </source>
</evidence>
<keyword evidence="4" id="KW-1133">Transmembrane helix</keyword>
<evidence type="ECO:0000256" key="4">
    <source>
        <dbReference type="SAM" id="Phobius"/>
    </source>
</evidence>
<feature type="transmembrane region" description="Helical" evidence="4">
    <location>
        <begin position="142"/>
        <end position="164"/>
    </location>
</feature>
<evidence type="ECO:0000313" key="6">
    <source>
        <dbReference type="EMBL" id="SDY98140.1"/>
    </source>
</evidence>
<dbReference type="InterPro" id="IPR005467">
    <property type="entry name" value="His_kinase_dom"/>
</dbReference>
<feature type="transmembrane region" description="Helical" evidence="4">
    <location>
        <begin position="37"/>
        <end position="53"/>
    </location>
</feature>
<keyword evidence="2 6" id="KW-0808">Transferase</keyword>
<dbReference type="Proteomes" id="UP000199230">
    <property type="component" value="Unassembled WGS sequence"/>
</dbReference>
<dbReference type="GO" id="GO:0000155">
    <property type="term" value="F:phosphorelay sensor kinase activity"/>
    <property type="evidence" value="ECO:0007669"/>
    <property type="project" value="TreeGrafter"/>
</dbReference>
<dbReference type="EMBL" id="FNPV01000006">
    <property type="protein sequence ID" value="SDY98140.1"/>
    <property type="molecule type" value="Genomic_DNA"/>
</dbReference>
<feature type="domain" description="Histidine kinase" evidence="5">
    <location>
        <begin position="308"/>
        <end position="416"/>
    </location>
</feature>
<dbReference type="PANTHER" id="PTHR43547:SF2">
    <property type="entry name" value="HYBRID SIGNAL TRANSDUCTION HISTIDINE KINASE C"/>
    <property type="match status" value="1"/>
</dbReference>
<proteinExistence type="predicted"/>